<organism evidence="2 3">
    <name type="scientific">Fonsecaea monophora</name>
    <dbReference type="NCBI Taxonomy" id="254056"/>
    <lineage>
        <taxon>Eukaryota</taxon>
        <taxon>Fungi</taxon>
        <taxon>Dikarya</taxon>
        <taxon>Ascomycota</taxon>
        <taxon>Pezizomycotina</taxon>
        <taxon>Eurotiomycetes</taxon>
        <taxon>Chaetothyriomycetidae</taxon>
        <taxon>Chaetothyriales</taxon>
        <taxon>Herpotrichiellaceae</taxon>
        <taxon>Fonsecaea</taxon>
    </lineage>
</organism>
<feature type="compositionally biased region" description="Low complexity" evidence="1">
    <location>
        <begin position="213"/>
        <end position="229"/>
    </location>
</feature>
<protein>
    <submittedName>
        <fullName evidence="2">Uncharacterized protein</fullName>
    </submittedName>
</protein>
<gene>
    <name evidence="2" type="ORF">AYO21_11466</name>
</gene>
<feature type="compositionally biased region" description="Basic and acidic residues" evidence="1">
    <location>
        <begin position="163"/>
        <end position="176"/>
    </location>
</feature>
<dbReference type="Proteomes" id="UP000077002">
    <property type="component" value="Unassembled WGS sequence"/>
</dbReference>
<proteinExistence type="predicted"/>
<dbReference type="AlphaFoldDB" id="A0A177ESV2"/>
<keyword evidence="3" id="KW-1185">Reference proteome</keyword>
<sequence>MEKQLPVPDYVLRRRRLSDGSITATRGSMGEEASRKALAARYDSDLEQPADDSDQPASESEVDPTDPLPYQRCVRQLCDYPSTHVKCEYGPGRLICDRCREGKRQSDGCLAIPKHLRRAARELLISSHDFRHRNGRVSRETVRELAKALSTNMANATRMYNKSARDGDNELTDLKPRPNAPALQSGSKRKAPPIEIPSDDEDESPVRPRKTAKTTAAQPASPAAALTPATDRKPAVSESATVAITQILRQTNRMLTILQDVSDRLAAVEERMPDGEGNSAVLEAVGHQVNEIFEYLQPNHVPSATPARPDSPAARTAHASDDDEEADQPDVEDDAVEEDANTGGKGVDNAGVNDQLTAG</sequence>
<feature type="region of interest" description="Disordered" evidence="1">
    <location>
        <begin position="156"/>
        <end position="237"/>
    </location>
</feature>
<accession>A0A177ESV2</accession>
<name>A0A177ESV2_9EURO</name>
<dbReference type="EMBL" id="LVKK01000161">
    <property type="protein sequence ID" value="OAG34380.1"/>
    <property type="molecule type" value="Genomic_DNA"/>
</dbReference>
<evidence type="ECO:0000256" key="1">
    <source>
        <dbReference type="SAM" id="MobiDB-lite"/>
    </source>
</evidence>
<feature type="region of interest" description="Disordered" evidence="1">
    <location>
        <begin position="16"/>
        <end position="68"/>
    </location>
</feature>
<feature type="compositionally biased region" description="Acidic residues" evidence="1">
    <location>
        <begin position="45"/>
        <end position="64"/>
    </location>
</feature>
<dbReference type="RefSeq" id="XP_022506332.1">
    <property type="nucleotide sequence ID" value="XM_022661358.1"/>
</dbReference>
<comment type="caution">
    <text evidence="2">The sequence shown here is derived from an EMBL/GenBank/DDBJ whole genome shotgun (WGS) entry which is preliminary data.</text>
</comment>
<feature type="region of interest" description="Disordered" evidence="1">
    <location>
        <begin position="300"/>
        <end position="359"/>
    </location>
</feature>
<reference evidence="2 3" key="1">
    <citation type="submission" date="2016-03" db="EMBL/GenBank/DDBJ databases">
        <title>Draft genome sequence of the Fonsecaea monophora CBS 269.37.</title>
        <authorList>
            <person name="Bombassaro A."/>
            <person name="Vinicius W.A."/>
            <person name="De Hoog S."/>
            <person name="Sun J."/>
            <person name="Souza E.M."/>
            <person name="Raittz R.T."/>
            <person name="Costa F."/>
            <person name="Leao A.C."/>
            <person name="Tadra-Sfeir M.Z."/>
            <person name="Baura V."/>
            <person name="Balsanelli E."/>
            <person name="Pedrosa F.O."/>
            <person name="Moreno L.F."/>
            <person name="Steffens M.B."/>
            <person name="Xi L."/>
            <person name="Bocca A.L."/>
            <person name="Felipe M.S."/>
            <person name="Teixeira M."/>
            <person name="Telles Filho F.Q."/>
            <person name="Azevedo C.M."/>
            <person name="Gomes R."/>
            <person name="Vicente V.A."/>
        </authorList>
    </citation>
    <scope>NUCLEOTIDE SEQUENCE [LARGE SCALE GENOMIC DNA]</scope>
    <source>
        <strain evidence="2 3">CBS 269.37</strain>
    </source>
</reference>
<dbReference type="GeneID" id="34606560"/>
<evidence type="ECO:0000313" key="3">
    <source>
        <dbReference type="Proteomes" id="UP000077002"/>
    </source>
</evidence>
<evidence type="ECO:0000313" key="2">
    <source>
        <dbReference type="EMBL" id="OAG34380.1"/>
    </source>
</evidence>
<feature type="compositionally biased region" description="Acidic residues" evidence="1">
    <location>
        <begin position="321"/>
        <end position="340"/>
    </location>
</feature>